<dbReference type="InterPro" id="IPR018490">
    <property type="entry name" value="cNMP-bd_dom_sf"/>
</dbReference>
<dbReference type="EMBL" id="CP003282">
    <property type="protein sequence ID" value="AFG37387.1"/>
    <property type="molecule type" value="Genomic_DNA"/>
</dbReference>
<dbReference type="GO" id="GO:0003700">
    <property type="term" value="F:DNA-binding transcription factor activity"/>
    <property type="evidence" value="ECO:0007669"/>
    <property type="project" value="TreeGrafter"/>
</dbReference>
<dbReference type="GO" id="GO:0005829">
    <property type="term" value="C:cytosol"/>
    <property type="evidence" value="ECO:0007669"/>
    <property type="project" value="TreeGrafter"/>
</dbReference>
<dbReference type="OrthoDB" id="370957at2"/>
<dbReference type="Gene3D" id="2.60.120.10">
    <property type="entry name" value="Jelly Rolls"/>
    <property type="match status" value="1"/>
</dbReference>
<dbReference type="CDD" id="cd00038">
    <property type="entry name" value="CAP_ED"/>
    <property type="match status" value="1"/>
</dbReference>
<name>H9UIP4_SPIAZ</name>
<dbReference type="Proteomes" id="UP000007383">
    <property type="component" value="Chromosome"/>
</dbReference>
<dbReference type="KEGG" id="sfc:Spiaf_1312"/>
<evidence type="ECO:0000313" key="2">
    <source>
        <dbReference type="EMBL" id="AFG37387.1"/>
    </source>
</evidence>
<gene>
    <name evidence="2" type="ordered locus">Spiaf_1312</name>
</gene>
<dbReference type="PROSITE" id="PS00889">
    <property type="entry name" value="CNMP_BINDING_2"/>
    <property type="match status" value="1"/>
</dbReference>
<dbReference type="InterPro" id="IPR050397">
    <property type="entry name" value="Env_Response_Regulators"/>
</dbReference>
<dbReference type="AlphaFoldDB" id="H9UIP4"/>
<evidence type="ECO:0000313" key="3">
    <source>
        <dbReference type="Proteomes" id="UP000007383"/>
    </source>
</evidence>
<proteinExistence type="predicted"/>
<dbReference type="PANTHER" id="PTHR24567:SF74">
    <property type="entry name" value="HTH-TYPE TRANSCRIPTIONAL REGULATOR ARCR"/>
    <property type="match status" value="1"/>
</dbReference>
<dbReference type="SUPFAM" id="SSF51206">
    <property type="entry name" value="cAMP-binding domain-like"/>
    <property type="match status" value="1"/>
</dbReference>
<sequence length="179" mass="20062">MKAINEASRRQTLVEGLGSIFLFRYLSDTARRNLGEFVEFFDVAPGETIVQEGEKTPYLYTVIDGSVNVVTGDDSKEVYLCCLGSGEVFGEAGVFLKMRRTASVRAADNAVIMRLQRDQFVQFVRKQPRAANTILLVMVHSLLRKLRDTNQELAFERKLDSDQGDIDAMIAGFLQNGDE</sequence>
<dbReference type="InterPro" id="IPR000595">
    <property type="entry name" value="cNMP-bd_dom"/>
</dbReference>
<organism evidence="2 3">
    <name type="scientific">Spirochaeta africana (strain ATCC 700263 / DSM 8902 / Z-7692)</name>
    <dbReference type="NCBI Taxonomy" id="889378"/>
    <lineage>
        <taxon>Bacteria</taxon>
        <taxon>Pseudomonadati</taxon>
        <taxon>Spirochaetota</taxon>
        <taxon>Spirochaetia</taxon>
        <taxon>Spirochaetales</taxon>
        <taxon>Spirochaetaceae</taxon>
        <taxon>Spirochaeta</taxon>
    </lineage>
</organism>
<dbReference type="PROSITE" id="PS50042">
    <property type="entry name" value="CNMP_BINDING_3"/>
    <property type="match status" value="1"/>
</dbReference>
<dbReference type="RefSeq" id="WP_014455374.1">
    <property type="nucleotide sequence ID" value="NC_017098.1"/>
</dbReference>
<feature type="domain" description="Cyclic nucleotide-binding" evidence="1">
    <location>
        <begin position="22"/>
        <end position="124"/>
    </location>
</feature>
<reference evidence="3" key="1">
    <citation type="journal article" date="2013" name="Stand. Genomic Sci.">
        <title>Complete genome sequence of the halophilic bacterium Spirochaeta africana type strain (Z-7692(T)) from the alkaline Lake Magadi in the East African Rift.</title>
        <authorList>
            <person name="Liolos K."/>
            <person name="Abt B."/>
            <person name="Scheuner C."/>
            <person name="Teshima H."/>
            <person name="Held B."/>
            <person name="Lapidus A."/>
            <person name="Nolan M."/>
            <person name="Lucas S."/>
            <person name="Deshpande S."/>
            <person name="Cheng J.F."/>
            <person name="Tapia R."/>
            <person name="Goodwin L.A."/>
            <person name="Pitluck S."/>
            <person name="Pagani I."/>
            <person name="Ivanova N."/>
            <person name="Mavromatis K."/>
            <person name="Mikhailova N."/>
            <person name="Huntemann M."/>
            <person name="Pati A."/>
            <person name="Chen A."/>
            <person name="Palaniappan K."/>
            <person name="Land M."/>
            <person name="Rohde M."/>
            <person name="Tindall B.J."/>
            <person name="Detter J.C."/>
            <person name="Goker M."/>
            <person name="Bristow J."/>
            <person name="Eisen J.A."/>
            <person name="Markowitz V."/>
            <person name="Hugenholtz P."/>
            <person name="Woyke T."/>
            <person name="Klenk H.P."/>
            <person name="Kyrpides N.C."/>
        </authorList>
    </citation>
    <scope>NUCLEOTIDE SEQUENCE</scope>
    <source>
        <strain evidence="3">ATCC 700263 / DSM 8902 / Z-7692</strain>
    </source>
</reference>
<dbReference type="Pfam" id="PF00027">
    <property type="entry name" value="cNMP_binding"/>
    <property type="match status" value="1"/>
</dbReference>
<dbReference type="STRING" id="889378.Spiaf_1312"/>
<protein>
    <submittedName>
        <fullName evidence="2">Cyclic nucleotide-binding protein</fullName>
    </submittedName>
</protein>
<accession>H9UIP4</accession>
<dbReference type="InterPro" id="IPR018488">
    <property type="entry name" value="cNMP-bd_CS"/>
</dbReference>
<dbReference type="eggNOG" id="COG0664">
    <property type="taxonomic scope" value="Bacteria"/>
</dbReference>
<evidence type="ECO:0000259" key="1">
    <source>
        <dbReference type="PROSITE" id="PS50042"/>
    </source>
</evidence>
<dbReference type="PANTHER" id="PTHR24567">
    <property type="entry name" value="CRP FAMILY TRANSCRIPTIONAL REGULATORY PROTEIN"/>
    <property type="match status" value="1"/>
</dbReference>
<keyword evidence="3" id="KW-1185">Reference proteome</keyword>
<dbReference type="PATRIC" id="fig|889378.3.peg.1316"/>
<dbReference type="SMART" id="SM00100">
    <property type="entry name" value="cNMP"/>
    <property type="match status" value="1"/>
</dbReference>
<dbReference type="HOGENOM" id="CLU_1502549_0_0_12"/>
<dbReference type="InterPro" id="IPR014710">
    <property type="entry name" value="RmlC-like_jellyroll"/>
</dbReference>